<dbReference type="InterPro" id="IPR036873">
    <property type="entry name" value="Rhodanese-like_dom_sf"/>
</dbReference>
<evidence type="ECO:0000313" key="5">
    <source>
        <dbReference type="Proteomes" id="UP000583800"/>
    </source>
</evidence>
<dbReference type="Gene3D" id="3.40.250.10">
    <property type="entry name" value="Rhodanese-like domain"/>
    <property type="match status" value="1"/>
</dbReference>
<feature type="transmembrane region" description="Helical" evidence="2">
    <location>
        <begin position="214"/>
        <end position="238"/>
    </location>
</feature>
<dbReference type="CDD" id="cd00158">
    <property type="entry name" value="RHOD"/>
    <property type="match status" value="1"/>
</dbReference>
<dbReference type="SUPFAM" id="SSF52821">
    <property type="entry name" value="Rhodanese/Cell cycle control phosphatase"/>
    <property type="match status" value="1"/>
</dbReference>
<evidence type="ECO:0000259" key="3">
    <source>
        <dbReference type="PROSITE" id="PS50206"/>
    </source>
</evidence>
<organism evidence="4 5">
    <name type="scientific">Nonomuraea muscovyensis</name>
    <dbReference type="NCBI Taxonomy" id="1124761"/>
    <lineage>
        <taxon>Bacteria</taxon>
        <taxon>Bacillati</taxon>
        <taxon>Actinomycetota</taxon>
        <taxon>Actinomycetes</taxon>
        <taxon>Streptosporangiales</taxon>
        <taxon>Streptosporangiaceae</taxon>
        <taxon>Nonomuraea</taxon>
    </lineage>
</organism>
<dbReference type="Gene3D" id="6.10.140.1340">
    <property type="match status" value="1"/>
</dbReference>
<keyword evidence="5" id="KW-1185">Reference proteome</keyword>
<dbReference type="PROSITE" id="PS50206">
    <property type="entry name" value="RHODANESE_3"/>
    <property type="match status" value="1"/>
</dbReference>
<dbReference type="AlphaFoldDB" id="A0A7X0EWY7"/>
<dbReference type="SMART" id="SM00450">
    <property type="entry name" value="RHOD"/>
    <property type="match status" value="1"/>
</dbReference>
<comment type="caution">
    <text evidence="4">The sequence shown here is derived from an EMBL/GenBank/DDBJ whole genome shotgun (WGS) entry which is preliminary data.</text>
</comment>
<evidence type="ECO:0000313" key="4">
    <source>
        <dbReference type="EMBL" id="MBB6347507.1"/>
    </source>
</evidence>
<dbReference type="EMBL" id="JACHJB010000002">
    <property type="protein sequence ID" value="MBB6347507.1"/>
    <property type="molecule type" value="Genomic_DNA"/>
</dbReference>
<keyword evidence="2" id="KW-1133">Transmembrane helix</keyword>
<gene>
    <name evidence="4" type="ORF">FHU36_004052</name>
</gene>
<dbReference type="Proteomes" id="UP000583800">
    <property type="component" value="Unassembled WGS sequence"/>
</dbReference>
<dbReference type="InterPro" id="IPR001763">
    <property type="entry name" value="Rhodanese-like_dom"/>
</dbReference>
<reference evidence="4 5" key="1">
    <citation type="submission" date="2020-08" db="EMBL/GenBank/DDBJ databases">
        <title>Sequencing the genomes of 1000 actinobacteria strains.</title>
        <authorList>
            <person name="Klenk H.-P."/>
        </authorList>
    </citation>
    <scope>NUCLEOTIDE SEQUENCE [LARGE SCALE GENOMIC DNA]</scope>
    <source>
        <strain evidence="4 5">DSM 45913</strain>
    </source>
</reference>
<feature type="domain" description="Rhodanese" evidence="3">
    <location>
        <begin position="89"/>
        <end position="179"/>
    </location>
</feature>
<dbReference type="InterPro" id="IPR050229">
    <property type="entry name" value="GlpE_sulfurtransferase"/>
</dbReference>
<keyword evidence="2" id="KW-0472">Membrane</keyword>
<dbReference type="PANTHER" id="PTHR43031:SF7">
    <property type="entry name" value="NITRIC OXIDE REDUCTASE FLRD-NAD(+) REDUCTASE"/>
    <property type="match status" value="1"/>
</dbReference>
<dbReference type="Pfam" id="PF00581">
    <property type="entry name" value="Rhodanese"/>
    <property type="match status" value="1"/>
</dbReference>
<dbReference type="GO" id="GO:0016740">
    <property type="term" value="F:transferase activity"/>
    <property type="evidence" value="ECO:0007669"/>
    <property type="project" value="UniProtKB-KW"/>
</dbReference>
<dbReference type="Pfam" id="PF11127">
    <property type="entry name" value="YgaP-like_TM"/>
    <property type="match status" value="1"/>
</dbReference>
<evidence type="ECO:0000256" key="1">
    <source>
        <dbReference type="SAM" id="MobiDB-lite"/>
    </source>
</evidence>
<evidence type="ECO:0000256" key="2">
    <source>
        <dbReference type="SAM" id="Phobius"/>
    </source>
</evidence>
<sequence length="265" mass="28161">MELDDQIYRLIHQGKGVLVDPQRDIHRFLRAAAEPARPARHGPGPHPGLLTEGIPTELDRDSTQRNEKKAMNTDSRTIDTATARALIASNPDALVVDVRTPAEFETAHISGAINLPLDQVDTHLRQIVTDAGGRMLLICQSGGRATQAHKKLCDAGLPDAVILAGGMNAWIASGAPVVRGRQRWSLERQVRVVAGGIVLASIVADLWLPGARFVGAFVGAGLVFAGLTDTCAMGMLLARLPYNRGAGADVDAALACIRRPGRNAA</sequence>
<feature type="region of interest" description="Disordered" evidence="1">
    <location>
        <begin position="32"/>
        <end position="73"/>
    </location>
</feature>
<accession>A0A7X0EWY7</accession>
<feature type="compositionally biased region" description="Basic and acidic residues" evidence="1">
    <location>
        <begin position="57"/>
        <end position="71"/>
    </location>
</feature>
<dbReference type="PANTHER" id="PTHR43031">
    <property type="entry name" value="FAD-DEPENDENT OXIDOREDUCTASE"/>
    <property type="match status" value="1"/>
</dbReference>
<proteinExistence type="predicted"/>
<feature type="transmembrane region" description="Helical" evidence="2">
    <location>
        <begin position="190"/>
        <end position="208"/>
    </location>
</feature>
<keyword evidence="4" id="KW-0808">Transferase</keyword>
<dbReference type="InterPro" id="IPR021309">
    <property type="entry name" value="YgaP-like_TM"/>
</dbReference>
<name>A0A7X0EWY7_9ACTN</name>
<keyword evidence="2" id="KW-0812">Transmembrane</keyword>
<protein>
    <submittedName>
        <fullName evidence="4">Rhodanese-related sulfurtransferase</fullName>
    </submittedName>
</protein>